<dbReference type="RefSeq" id="WP_307342719.1">
    <property type="nucleotide sequence ID" value="NZ_JAUSUD010000013.1"/>
</dbReference>
<evidence type="ECO:0000313" key="3">
    <source>
        <dbReference type="Proteomes" id="UP001234495"/>
    </source>
</evidence>
<sequence>MDGYAYYGPGPYPYYPTYGRIGSGFWYAVIVVLLILLLVFGGGYYYYNYYK</sequence>
<proteinExistence type="predicted"/>
<gene>
    <name evidence="2" type="ORF">J2S19_002842</name>
</gene>
<evidence type="ECO:0000313" key="2">
    <source>
        <dbReference type="EMBL" id="MDQ0231559.1"/>
    </source>
</evidence>
<keyword evidence="3" id="KW-1185">Reference proteome</keyword>
<keyword evidence="1" id="KW-1133">Transmembrane helix</keyword>
<comment type="caution">
    <text evidence="2">The sequence shown here is derived from an EMBL/GenBank/DDBJ whole genome shotgun (WGS) entry which is preliminary data.</text>
</comment>
<protein>
    <recommendedName>
        <fullName evidence="4">Sporulation protein YjcZ</fullName>
    </recommendedName>
</protein>
<keyword evidence="1" id="KW-0472">Membrane</keyword>
<evidence type="ECO:0000256" key="1">
    <source>
        <dbReference type="SAM" id="Phobius"/>
    </source>
</evidence>
<dbReference type="EMBL" id="JAUSUD010000013">
    <property type="protein sequence ID" value="MDQ0231559.1"/>
    <property type="molecule type" value="Genomic_DNA"/>
</dbReference>
<accession>A0ABT9ZI28</accession>
<keyword evidence="1" id="KW-0812">Transmembrane</keyword>
<reference evidence="2 3" key="1">
    <citation type="submission" date="2023-07" db="EMBL/GenBank/DDBJ databases">
        <title>Genomic Encyclopedia of Type Strains, Phase IV (KMG-IV): sequencing the most valuable type-strain genomes for metagenomic binning, comparative biology and taxonomic classification.</title>
        <authorList>
            <person name="Goeker M."/>
        </authorList>
    </citation>
    <scope>NUCLEOTIDE SEQUENCE [LARGE SCALE GENOMIC DNA]</scope>
    <source>
        <strain evidence="2 3">DSM 29005</strain>
    </source>
</reference>
<feature type="transmembrane region" description="Helical" evidence="1">
    <location>
        <begin position="25"/>
        <end position="47"/>
    </location>
</feature>
<evidence type="ECO:0008006" key="4">
    <source>
        <dbReference type="Google" id="ProtNLM"/>
    </source>
</evidence>
<name>A0ABT9ZI28_9BACI</name>
<dbReference type="Proteomes" id="UP001234495">
    <property type="component" value="Unassembled WGS sequence"/>
</dbReference>
<organism evidence="2 3">
    <name type="scientific">Metabacillus malikii</name>
    <dbReference type="NCBI Taxonomy" id="1504265"/>
    <lineage>
        <taxon>Bacteria</taxon>
        <taxon>Bacillati</taxon>
        <taxon>Bacillota</taxon>
        <taxon>Bacilli</taxon>
        <taxon>Bacillales</taxon>
        <taxon>Bacillaceae</taxon>
        <taxon>Metabacillus</taxon>
    </lineage>
</organism>